<evidence type="ECO:0000256" key="3">
    <source>
        <dbReference type="ARBA" id="ARBA00022553"/>
    </source>
</evidence>
<dbReference type="Pfam" id="PF02879">
    <property type="entry name" value="PGM_PMM_II"/>
    <property type="match status" value="1"/>
</dbReference>
<evidence type="ECO:0000259" key="8">
    <source>
        <dbReference type="Pfam" id="PF00408"/>
    </source>
</evidence>
<evidence type="ECO:0000313" key="13">
    <source>
        <dbReference type="Proteomes" id="UP001595443"/>
    </source>
</evidence>
<dbReference type="InterPro" id="IPR036900">
    <property type="entry name" value="A-D-PHexomutase_C_sf"/>
</dbReference>
<dbReference type="Gene3D" id="3.30.310.50">
    <property type="entry name" value="Alpha-D-phosphohexomutase, C-terminal domain"/>
    <property type="match status" value="1"/>
</dbReference>
<dbReference type="Pfam" id="PF02878">
    <property type="entry name" value="PGM_PMM_I"/>
    <property type="match status" value="1"/>
</dbReference>
<organism evidence="12 13">
    <name type="scientific">Acidimangrovimonas pyrenivorans</name>
    <dbReference type="NCBI Taxonomy" id="2030798"/>
    <lineage>
        <taxon>Bacteria</taxon>
        <taxon>Pseudomonadati</taxon>
        <taxon>Pseudomonadota</taxon>
        <taxon>Alphaproteobacteria</taxon>
        <taxon>Rhodobacterales</taxon>
        <taxon>Paracoccaceae</taxon>
        <taxon>Acidimangrovimonas</taxon>
    </lineage>
</organism>
<dbReference type="SUPFAM" id="SSF53738">
    <property type="entry name" value="Phosphoglucomutase, first 3 domains"/>
    <property type="match status" value="3"/>
</dbReference>
<dbReference type="InterPro" id="IPR005843">
    <property type="entry name" value="A-D-PHexomutase_C"/>
</dbReference>
<dbReference type="Pfam" id="PF00408">
    <property type="entry name" value="PGM_PMM_IV"/>
    <property type="match status" value="1"/>
</dbReference>
<feature type="domain" description="Alpha-D-phosphohexomutase C-terminal" evidence="8">
    <location>
        <begin position="398"/>
        <end position="446"/>
    </location>
</feature>
<dbReference type="InterPro" id="IPR005845">
    <property type="entry name" value="A-D-PHexomutase_a/b/a-II"/>
</dbReference>
<dbReference type="Gene3D" id="3.40.120.10">
    <property type="entry name" value="Alpha-D-Glucose-1,6-Bisphosphate, subunit A, domain 3"/>
    <property type="match status" value="3"/>
</dbReference>
<comment type="caution">
    <text evidence="12">The sequence shown here is derived from an EMBL/GenBank/DDBJ whole genome shotgun (WGS) entry which is preliminary data.</text>
</comment>
<dbReference type="InterPro" id="IPR016055">
    <property type="entry name" value="A-D-PHexomutase_a/b/a-I/II/III"/>
</dbReference>
<dbReference type="RefSeq" id="WP_377835405.1">
    <property type="nucleotide sequence ID" value="NZ_JBHRSK010000020.1"/>
</dbReference>
<keyword evidence="6" id="KW-0413">Isomerase</keyword>
<dbReference type="PANTHER" id="PTHR42946:SF1">
    <property type="entry name" value="PHOSPHOGLUCOMUTASE (ALPHA-D-GLUCOSE-1,6-BISPHOSPHATE-DEPENDENT)"/>
    <property type="match status" value="1"/>
</dbReference>
<dbReference type="InterPro" id="IPR050060">
    <property type="entry name" value="Phosphoglucosamine_mutase"/>
</dbReference>
<dbReference type="Proteomes" id="UP001595443">
    <property type="component" value="Unassembled WGS sequence"/>
</dbReference>
<keyword evidence="4 7" id="KW-0479">Metal-binding</keyword>
<evidence type="ECO:0000259" key="10">
    <source>
        <dbReference type="Pfam" id="PF02879"/>
    </source>
</evidence>
<name>A0ABV7AMY9_9RHOB</name>
<comment type="similarity">
    <text evidence="2 7">Belongs to the phosphohexose mutase family.</text>
</comment>
<dbReference type="InterPro" id="IPR016066">
    <property type="entry name" value="A-D-PHexomutase_CS"/>
</dbReference>
<dbReference type="PANTHER" id="PTHR42946">
    <property type="entry name" value="PHOSPHOHEXOSE MUTASE"/>
    <property type="match status" value="1"/>
</dbReference>
<evidence type="ECO:0000256" key="1">
    <source>
        <dbReference type="ARBA" id="ARBA00001946"/>
    </source>
</evidence>
<reference evidence="13" key="1">
    <citation type="journal article" date="2019" name="Int. J. Syst. Evol. Microbiol.">
        <title>The Global Catalogue of Microorganisms (GCM) 10K type strain sequencing project: providing services to taxonomists for standard genome sequencing and annotation.</title>
        <authorList>
            <consortium name="The Broad Institute Genomics Platform"/>
            <consortium name="The Broad Institute Genome Sequencing Center for Infectious Disease"/>
            <person name="Wu L."/>
            <person name="Ma J."/>
        </authorList>
    </citation>
    <scope>NUCLEOTIDE SEQUENCE [LARGE SCALE GENOMIC DNA]</scope>
    <source>
        <strain evidence="13">KCTC 62192</strain>
    </source>
</reference>
<evidence type="ECO:0000259" key="9">
    <source>
        <dbReference type="Pfam" id="PF02878"/>
    </source>
</evidence>
<feature type="domain" description="Alpha-D-phosphohexomutase alpha/beta/alpha" evidence="10">
    <location>
        <begin position="145"/>
        <end position="242"/>
    </location>
</feature>
<evidence type="ECO:0000259" key="11">
    <source>
        <dbReference type="Pfam" id="PF02880"/>
    </source>
</evidence>
<accession>A0ABV7AMY9</accession>
<protein>
    <submittedName>
        <fullName evidence="12">Phosphomannomutase</fullName>
    </submittedName>
</protein>
<dbReference type="InterPro" id="IPR005846">
    <property type="entry name" value="A-D-PHexomutase_a/b/a-III"/>
</dbReference>
<sequence length="468" mass="47538">MAPKFGTSGLRGLVTELTEELVADHLRAFLAACDPGTGLYVGRDLRPSSPEIAASVARAAGSAGISVTDCGAVPTPALALAAMGAGAAAVMVTGSHIPADRNGLKFYTPAGEITKAEEAAILAALGTPAGAGGPGPATDSSAGPAYVARYVSAFGPQALAGQRIGLYAHSAVGRDLMAEIFAGLGAEVIELGRSESFIPVDTEAVDPATRQQLVDWASEYRLDAVVSADGDGDRPLLADETGRVVPGDVLGQITAAELGAETVVTPVSSNTGAEVSGRFARVIRTRIGSPFVIAGMGQAPGRTVGYEANGGFLLGFDAAGPAGPLPRLMTRDALLPLIAPLAAAKAAGGLAARVAQEPARFTAADRLQETPTELSRALLGRLSDAVERADFLAALGLSELAVDITDGLRMTLADGRILHLRPSGNAPEFRVYAEAETPEAAADLLARGLAHVRSAVDAGPAFPGRREA</sequence>
<dbReference type="SUPFAM" id="SSF55957">
    <property type="entry name" value="Phosphoglucomutase, C-terminal domain"/>
    <property type="match status" value="1"/>
</dbReference>
<evidence type="ECO:0000256" key="5">
    <source>
        <dbReference type="ARBA" id="ARBA00022842"/>
    </source>
</evidence>
<comment type="cofactor">
    <cofactor evidence="1">
        <name>Mg(2+)</name>
        <dbReference type="ChEBI" id="CHEBI:18420"/>
    </cofactor>
</comment>
<dbReference type="Pfam" id="PF02880">
    <property type="entry name" value="PGM_PMM_III"/>
    <property type="match status" value="1"/>
</dbReference>
<feature type="domain" description="Alpha-D-phosphohexomutase alpha/beta/alpha" evidence="11">
    <location>
        <begin position="257"/>
        <end position="353"/>
    </location>
</feature>
<evidence type="ECO:0000313" key="12">
    <source>
        <dbReference type="EMBL" id="MFC2970438.1"/>
    </source>
</evidence>
<proteinExistence type="inferred from homology"/>
<gene>
    <name evidence="12" type="ORF">ACFOES_20255</name>
</gene>
<dbReference type="EMBL" id="JBHRSK010000020">
    <property type="protein sequence ID" value="MFC2970438.1"/>
    <property type="molecule type" value="Genomic_DNA"/>
</dbReference>
<evidence type="ECO:0000256" key="7">
    <source>
        <dbReference type="RuleBase" id="RU004326"/>
    </source>
</evidence>
<evidence type="ECO:0000256" key="4">
    <source>
        <dbReference type="ARBA" id="ARBA00022723"/>
    </source>
</evidence>
<keyword evidence="5 7" id="KW-0460">Magnesium</keyword>
<keyword evidence="13" id="KW-1185">Reference proteome</keyword>
<dbReference type="PROSITE" id="PS00710">
    <property type="entry name" value="PGM_PMM"/>
    <property type="match status" value="1"/>
</dbReference>
<feature type="domain" description="Alpha-D-phosphohexomutase alpha/beta/alpha" evidence="9">
    <location>
        <begin position="4"/>
        <end position="124"/>
    </location>
</feature>
<evidence type="ECO:0000256" key="6">
    <source>
        <dbReference type="ARBA" id="ARBA00023235"/>
    </source>
</evidence>
<dbReference type="InterPro" id="IPR005844">
    <property type="entry name" value="A-D-PHexomutase_a/b/a-I"/>
</dbReference>
<evidence type="ECO:0000256" key="2">
    <source>
        <dbReference type="ARBA" id="ARBA00010231"/>
    </source>
</evidence>
<keyword evidence="3" id="KW-0597">Phosphoprotein</keyword>